<reference evidence="1 2" key="1">
    <citation type="submission" date="2016-11" db="EMBL/GenBank/DDBJ databases">
        <authorList>
            <person name="Jaros S."/>
            <person name="Januszkiewicz K."/>
            <person name="Wedrychowicz H."/>
        </authorList>
    </citation>
    <scope>NUCLEOTIDE SEQUENCE [LARGE SCALE GENOMIC DNA]</scope>
    <source>
        <strain evidence="1 2">DSM 44523</strain>
    </source>
</reference>
<accession>A0A1M4YTQ9</accession>
<evidence type="ECO:0008006" key="3">
    <source>
        <dbReference type="Google" id="ProtNLM"/>
    </source>
</evidence>
<dbReference type="RefSeq" id="WP_073480695.1">
    <property type="nucleotide sequence ID" value="NZ_FQVN01000002.1"/>
</dbReference>
<organism evidence="1 2">
    <name type="scientific">Streptoalloteichus hindustanus</name>
    <dbReference type="NCBI Taxonomy" id="2017"/>
    <lineage>
        <taxon>Bacteria</taxon>
        <taxon>Bacillati</taxon>
        <taxon>Actinomycetota</taxon>
        <taxon>Actinomycetes</taxon>
        <taxon>Pseudonocardiales</taxon>
        <taxon>Pseudonocardiaceae</taxon>
        <taxon>Streptoalloteichus</taxon>
    </lineage>
</organism>
<gene>
    <name evidence="1" type="ORF">SAMN05444320_102466</name>
</gene>
<dbReference type="EMBL" id="FQVN01000002">
    <property type="protein sequence ID" value="SHF08726.1"/>
    <property type="molecule type" value="Genomic_DNA"/>
</dbReference>
<evidence type="ECO:0000313" key="2">
    <source>
        <dbReference type="Proteomes" id="UP000184501"/>
    </source>
</evidence>
<evidence type="ECO:0000313" key="1">
    <source>
        <dbReference type="EMBL" id="SHF08726.1"/>
    </source>
</evidence>
<proteinExistence type="predicted"/>
<dbReference type="AlphaFoldDB" id="A0A1M4YTQ9"/>
<name>A0A1M4YTQ9_STRHI</name>
<sequence length="96" mass="10721">MSTTISPDCPDGHPHQLSHTWLPFQGLRHAYAGNKQDSGVAVTLFCDVTAVSTSYPPDHEEWLHWPECGTCRDVAKARVARLAEMRSNWLPAYGSR</sequence>
<dbReference type="OrthoDB" id="5188746at2"/>
<keyword evidence="2" id="KW-1185">Reference proteome</keyword>
<dbReference type="Proteomes" id="UP000184501">
    <property type="component" value="Unassembled WGS sequence"/>
</dbReference>
<protein>
    <recommendedName>
        <fullName evidence="3">Zinc-finger</fullName>
    </recommendedName>
</protein>